<accession>A0A016SKY6</accession>
<evidence type="ECO:0000313" key="1">
    <source>
        <dbReference type="EMBL" id="EYB90997.1"/>
    </source>
</evidence>
<reference evidence="2" key="1">
    <citation type="journal article" date="2015" name="Nat. Genet.">
        <title>The genome and transcriptome of the zoonotic hookworm Ancylostoma ceylanicum identify infection-specific gene families.</title>
        <authorList>
            <person name="Schwarz E.M."/>
            <person name="Hu Y."/>
            <person name="Antoshechkin I."/>
            <person name="Miller M.M."/>
            <person name="Sternberg P.W."/>
            <person name="Aroian R.V."/>
        </authorList>
    </citation>
    <scope>NUCLEOTIDE SEQUENCE</scope>
    <source>
        <strain evidence="2">HY135</strain>
    </source>
</reference>
<dbReference type="OrthoDB" id="3064516at2759"/>
<dbReference type="AlphaFoldDB" id="A0A016SKY6"/>
<gene>
    <name evidence="1" type="primary">Acey_s0211.g2182</name>
    <name evidence="1" type="ORF">Y032_0211g2182</name>
</gene>
<organism evidence="1 2">
    <name type="scientific">Ancylostoma ceylanicum</name>
    <dbReference type="NCBI Taxonomy" id="53326"/>
    <lineage>
        <taxon>Eukaryota</taxon>
        <taxon>Metazoa</taxon>
        <taxon>Ecdysozoa</taxon>
        <taxon>Nematoda</taxon>
        <taxon>Chromadorea</taxon>
        <taxon>Rhabditida</taxon>
        <taxon>Rhabditina</taxon>
        <taxon>Rhabditomorpha</taxon>
        <taxon>Strongyloidea</taxon>
        <taxon>Ancylostomatidae</taxon>
        <taxon>Ancylostomatinae</taxon>
        <taxon>Ancylostoma</taxon>
    </lineage>
</organism>
<name>A0A016SKY6_9BILA</name>
<evidence type="ECO:0000313" key="2">
    <source>
        <dbReference type="Proteomes" id="UP000024635"/>
    </source>
</evidence>
<proteinExistence type="predicted"/>
<dbReference type="Proteomes" id="UP000024635">
    <property type="component" value="Unassembled WGS sequence"/>
</dbReference>
<comment type="caution">
    <text evidence="1">The sequence shown here is derived from an EMBL/GenBank/DDBJ whole genome shotgun (WGS) entry which is preliminary data.</text>
</comment>
<protein>
    <submittedName>
        <fullName evidence="1">Uncharacterized protein</fullName>
    </submittedName>
</protein>
<keyword evidence="2" id="KW-1185">Reference proteome</keyword>
<sequence length="95" mass="10315">MACMVSAAQTLVDSHPEVAEQIALLFVVGEEVDHVGMQTNCECDFKTLRLQNRGEAYLTLSLGACSLRIRRSGPTAILQSRNPSGCTAVQSFSKR</sequence>
<dbReference type="EMBL" id="JARK01001547">
    <property type="protein sequence ID" value="EYB90997.1"/>
    <property type="molecule type" value="Genomic_DNA"/>
</dbReference>